<gene>
    <name evidence="1" type="ORF">QFC24_004666</name>
</gene>
<dbReference type="EMBL" id="JASBWV010000017">
    <property type="protein sequence ID" value="KAJ9121330.1"/>
    <property type="molecule type" value="Genomic_DNA"/>
</dbReference>
<name>A0ACC2XBD0_9TREE</name>
<evidence type="ECO:0000313" key="1">
    <source>
        <dbReference type="EMBL" id="KAJ9121330.1"/>
    </source>
</evidence>
<comment type="caution">
    <text evidence="1">The sequence shown here is derived from an EMBL/GenBank/DDBJ whole genome shotgun (WGS) entry which is preliminary data.</text>
</comment>
<evidence type="ECO:0000313" key="2">
    <source>
        <dbReference type="Proteomes" id="UP001234202"/>
    </source>
</evidence>
<dbReference type="Proteomes" id="UP001234202">
    <property type="component" value="Unassembled WGS sequence"/>
</dbReference>
<protein>
    <submittedName>
        <fullName evidence="1">Uncharacterized protein</fullName>
    </submittedName>
</protein>
<sequence length="427" mass="48319">MKNGEQGVTITWPSSATTTTTTATTTTTSSSIQSAHESGHSSFYTIPHLLRLSSLAAQPIEQTPLIHTPIEWPTRTDLLASPTLRIPYADFLHSRAAEHAFLAQLTGYGLVVLTGVPTQDGTDEGCELRQAMRRLGELRSTFYGKVWDVRALRREETRNIAYTDVDLGFHQDLCYFENPPRFQALHCLRNRVHGGSSYFTDSFAALRHMLTSHPDEYAVLKGDEGGDADVPFVYDNDGYWYYRTHRTVEEAPRAWSRSRSRSQSPNTSSNDAATDADAANDDPIQFHAVNYSPPFQAPFPPTQSPAKRDKLFRALATFERLLAREEGIYEFTLREGEMVVFDNRRVLHARRAFWDKTEAEEGKGDEAGQGQGERVRNGEPTRWLKGCYMDGDVVWNKMRVMNRLVRTGQVEPLPEWKEVLKRRGLLG</sequence>
<organism evidence="1 2">
    <name type="scientific">Naganishia onofrii</name>
    <dbReference type="NCBI Taxonomy" id="1851511"/>
    <lineage>
        <taxon>Eukaryota</taxon>
        <taxon>Fungi</taxon>
        <taxon>Dikarya</taxon>
        <taxon>Basidiomycota</taxon>
        <taxon>Agaricomycotina</taxon>
        <taxon>Tremellomycetes</taxon>
        <taxon>Filobasidiales</taxon>
        <taxon>Filobasidiaceae</taxon>
        <taxon>Naganishia</taxon>
    </lineage>
</organism>
<keyword evidence="2" id="KW-1185">Reference proteome</keyword>
<accession>A0ACC2XBD0</accession>
<reference evidence="1" key="1">
    <citation type="submission" date="2023-04" db="EMBL/GenBank/DDBJ databases">
        <title>Draft Genome sequencing of Naganishia species isolated from polar environments using Oxford Nanopore Technology.</title>
        <authorList>
            <person name="Leo P."/>
            <person name="Venkateswaran K."/>
        </authorList>
    </citation>
    <scope>NUCLEOTIDE SEQUENCE</scope>
    <source>
        <strain evidence="1">DBVPG 5303</strain>
    </source>
</reference>
<proteinExistence type="predicted"/>